<dbReference type="Pfam" id="PF13237">
    <property type="entry name" value="Fer4_10"/>
    <property type="match status" value="1"/>
</dbReference>
<reference evidence="6 7" key="1">
    <citation type="submission" date="2019-07" db="EMBL/GenBank/DDBJ databases">
        <title>Insights of Desulfuromonas acetexigens electromicrobiology.</title>
        <authorList>
            <person name="Katuri K."/>
            <person name="Sapireddy V."/>
            <person name="Shaw D.R."/>
            <person name="Saikaly P."/>
        </authorList>
    </citation>
    <scope>NUCLEOTIDE SEQUENCE [LARGE SCALE GENOMIC DNA]</scope>
    <source>
        <strain evidence="6 7">2873</strain>
    </source>
</reference>
<evidence type="ECO:0000313" key="7">
    <source>
        <dbReference type="Proteomes" id="UP000317155"/>
    </source>
</evidence>
<sequence length="380" mass="40914">MSLRVSLKAAASYDRAVVEQALADVLAPLGGMEAFVRPGQRVLIKPNLLSAKPPEKAVTTHPEVVRAVIRLAQRAGGIVSVGDSPGVGSPRQVAARCGILAVAEETGAHFAPFHESVRVKAQGRTFQELEIARDILDAEVIINLPKLKTHQMMGFTCAVKNLFGAVVGMRKPRLHLQAGTDKAFFALMLLELAEEIRPALSIVDAIVGMEGDGPGSGDPVSIGALLAGVDPLAVDTAAAELVGLPVELDWPRRVARESGRAGTRLEEIELLGDPLATLRLRRFRPAKKGDVGFGLPPFLKQRLRRALTALPVVEEQRCTACGLCVKHCPPKTMNLAAGKVRIDYSNCIGCFCCQELCPHKALTTRQGTLLRLSQWFSRPR</sequence>
<dbReference type="InterPro" id="IPR017896">
    <property type="entry name" value="4Fe4S_Fe-S-bd"/>
</dbReference>
<evidence type="ECO:0000256" key="4">
    <source>
        <dbReference type="ARBA" id="ARBA00023014"/>
    </source>
</evidence>
<keyword evidence="4" id="KW-0411">Iron-sulfur</keyword>
<dbReference type="PROSITE" id="PS51379">
    <property type="entry name" value="4FE4S_FER_2"/>
    <property type="match status" value="2"/>
</dbReference>
<dbReference type="InterPro" id="IPR050572">
    <property type="entry name" value="Fe-S_Ferredoxin"/>
</dbReference>
<evidence type="ECO:0000256" key="1">
    <source>
        <dbReference type="ARBA" id="ARBA00022485"/>
    </source>
</evidence>
<dbReference type="Proteomes" id="UP000317155">
    <property type="component" value="Unassembled WGS sequence"/>
</dbReference>
<dbReference type="PANTHER" id="PTHR43687:SF1">
    <property type="entry name" value="FERREDOXIN III"/>
    <property type="match status" value="1"/>
</dbReference>
<dbReference type="Gene3D" id="3.30.70.20">
    <property type="match status" value="1"/>
</dbReference>
<proteinExistence type="predicted"/>
<feature type="domain" description="4Fe-4S ferredoxin-type" evidence="5">
    <location>
        <begin position="338"/>
        <end position="367"/>
    </location>
</feature>
<dbReference type="AlphaFoldDB" id="A0A550JDD6"/>
<dbReference type="EMBL" id="VJVV01000006">
    <property type="protein sequence ID" value="TRO81216.1"/>
    <property type="molecule type" value="Genomic_DNA"/>
</dbReference>
<dbReference type="GO" id="GO:0051539">
    <property type="term" value="F:4 iron, 4 sulfur cluster binding"/>
    <property type="evidence" value="ECO:0007669"/>
    <property type="project" value="UniProtKB-KW"/>
</dbReference>
<keyword evidence="2" id="KW-0479">Metal-binding</keyword>
<evidence type="ECO:0000259" key="5">
    <source>
        <dbReference type="PROSITE" id="PS51379"/>
    </source>
</evidence>
<dbReference type="InterPro" id="IPR007160">
    <property type="entry name" value="DUF362"/>
</dbReference>
<dbReference type="Pfam" id="PF04015">
    <property type="entry name" value="DUF362"/>
    <property type="match status" value="1"/>
</dbReference>
<evidence type="ECO:0000256" key="3">
    <source>
        <dbReference type="ARBA" id="ARBA00023004"/>
    </source>
</evidence>
<evidence type="ECO:0000256" key="2">
    <source>
        <dbReference type="ARBA" id="ARBA00022723"/>
    </source>
</evidence>
<dbReference type="PROSITE" id="PS00198">
    <property type="entry name" value="4FE4S_FER_1"/>
    <property type="match status" value="1"/>
</dbReference>
<gene>
    <name evidence="6" type="ORF">FL622_09920</name>
</gene>
<dbReference type="SUPFAM" id="SSF54862">
    <property type="entry name" value="4Fe-4S ferredoxins"/>
    <property type="match status" value="1"/>
</dbReference>
<accession>A0A550JDD6</accession>
<keyword evidence="3" id="KW-0408">Iron</keyword>
<keyword evidence="7" id="KW-1185">Reference proteome</keyword>
<comment type="caution">
    <text evidence="6">The sequence shown here is derived from an EMBL/GenBank/DDBJ whole genome shotgun (WGS) entry which is preliminary data.</text>
</comment>
<keyword evidence="1" id="KW-0004">4Fe-4S</keyword>
<dbReference type="GO" id="GO:0046872">
    <property type="term" value="F:metal ion binding"/>
    <property type="evidence" value="ECO:0007669"/>
    <property type="project" value="UniProtKB-KW"/>
</dbReference>
<organism evidence="6 7">
    <name type="scientific">Trichloromonas acetexigens</name>
    <dbReference type="NCBI Taxonomy" id="38815"/>
    <lineage>
        <taxon>Bacteria</taxon>
        <taxon>Pseudomonadati</taxon>
        <taxon>Thermodesulfobacteriota</taxon>
        <taxon>Desulfuromonadia</taxon>
        <taxon>Desulfuromonadales</taxon>
        <taxon>Trichloromonadaceae</taxon>
        <taxon>Trichloromonas</taxon>
    </lineage>
</organism>
<dbReference type="OrthoDB" id="9807879at2"/>
<dbReference type="RefSeq" id="WP_092057944.1">
    <property type="nucleotide sequence ID" value="NZ_FOJJ01000038.1"/>
</dbReference>
<dbReference type="InterPro" id="IPR017900">
    <property type="entry name" value="4Fe4S_Fe_S_CS"/>
</dbReference>
<protein>
    <submittedName>
        <fullName evidence="6">DUF362 domain-containing protein</fullName>
    </submittedName>
</protein>
<dbReference type="PANTHER" id="PTHR43687">
    <property type="entry name" value="ADENYLYLSULFATE REDUCTASE, BETA SUBUNIT"/>
    <property type="match status" value="1"/>
</dbReference>
<evidence type="ECO:0000313" key="6">
    <source>
        <dbReference type="EMBL" id="TRO81216.1"/>
    </source>
</evidence>
<name>A0A550JDD6_9BACT</name>
<feature type="domain" description="4Fe-4S ferredoxin-type" evidence="5">
    <location>
        <begin position="309"/>
        <end position="335"/>
    </location>
</feature>